<dbReference type="Proteomes" id="UP000005602">
    <property type="component" value="Unassembled WGS sequence"/>
</dbReference>
<dbReference type="EMBL" id="ABJK02000016">
    <property type="protein sequence ID" value="EDT48069.1"/>
    <property type="molecule type" value="Genomic_DNA"/>
</dbReference>
<comment type="caution">
    <text evidence="1">The sequence shown here is derived from an EMBL/GenBank/DDBJ whole genome shotgun (WGS) entry which is preliminary data.</text>
</comment>
<dbReference type="Pfam" id="PF11683">
    <property type="entry name" value="DUF3278"/>
    <property type="match status" value="1"/>
</dbReference>
<protein>
    <submittedName>
        <fullName evidence="1">Uncharacterized protein</fullName>
    </submittedName>
</protein>
<evidence type="ECO:0000313" key="1">
    <source>
        <dbReference type="EMBL" id="EDT48069.1"/>
    </source>
</evidence>
<accession>A0ABM9XFK5</accession>
<keyword evidence="2" id="KW-1185">Reference proteome</keyword>
<proteinExistence type="predicted"/>
<evidence type="ECO:0000313" key="2">
    <source>
        <dbReference type="Proteomes" id="UP000005602"/>
    </source>
</evidence>
<organism evidence="1 2">
    <name type="scientific">Streptococcus infantarius subsp. infantarius ATCC BAA-102</name>
    <dbReference type="NCBI Taxonomy" id="471872"/>
    <lineage>
        <taxon>Bacteria</taxon>
        <taxon>Bacillati</taxon>
        <taxon>Bacillota</taxon>
        <taxon>Bacilli</taxon>
        <taxon>Lactobacillales</taxon>
        <taxon>Streptococcaceae</taxon>
        <taxon>Streptococcus</taxon>
    </lineage>
</organism>
<sequence length="55" mass="6608">MKKSKGPLWLRFIKRFYGINGALNEYREQEVTVLEINYLSCSYFLNLFQQLLPFS</sequence>
<reference evidence="1" key="2">
    <citation type="submission" date="2013-09" db="EMBL/GenBank/DDBJ databases">
        <title>Draft genome sequence of Streptococcus infantarius subsp. infantarius ATCC BAA-102.</title>
        <authorList>
            <person name="Sudarsanam P."/>
            <person name="Ley R."/>
            <person name="Guruge J."/>
            <person name="Turnbaugh P.J."/>
            <person name="Mahowald M."/>
            <person name="Liep D."/>
            <person name="Gordon J."/>
        </authorList>
    </citation>
    <scope>NUCLEOTIDE SEQUENCE</scope>
    <source>
        <strain evidence="1">ATCC BAA-102</strain>
    </source>
</reference>
<reference evidence="1" key="1">
    <citation type="submission" date="2008-03" db="EMBL/GenBank/DDBJ databases">
        <authorList>
            <person name="Fulton L."/>
            <person name="Clifton S."/>
            <person name="Fulton B."/>
            <person name="Xu J."/>
            <person name="Minx P."/>
            <person name="Pepin K.H."/>
            <person name="Johnson M."/>
            <person name="Thiruvilangam P."/>
            <person name="Bhonagiri V."/>
            <person name="Nash W.E."/>
            <person name="Mardis E.R."/>
            <person name="Wilson R.K."/>
        </authorList>
    </citation>
    <scope>NUCLEOTIDE SEQUENCE</scope>
    <source>
        <strain evidence="1">ATCC BAA-102</strain>
    </source>
</reference>
<dbReference type="InterPro" id="IPR021697">
    <property type="entry name" value="DUF3278"/>
</dbReference>
<name>A0ABM9XFK5_9STRE</name>
<gene>
    <name evidence="1" type="ORF">STRINF_00636</name>
</gene>